<comment type="caution">
    <text evidence="3">The sequence shown here is derived from an EMBL/GenBank/DDBJ whole genome shotgun (WGS) entry which is preliminary data.</text>
</comment>
<accession>A0A9E2KK32</accession>
<evidence type="ECO:0000313" key="3">
    <source>
        <dbReference type="EMBL" id="MBU3819809.1"/>
    </source>
</evidence>
<reference evidence="3" key="1">
    <citation type="journal article" date="2021" name="PeerJ">
        <title>Extensive microbial diversity within the chicken gut microbiome revealed by metagenomics and culture.</title>
        <authorList>
            <person name="Gilroy R."/>
            <person name="Ravi A."/>
            <person name="Getino M."/>
            <person name="Pursley I."/>
            <person name="Horton D.L."/>
            <person name="Alikhan N.F."/>
            <person name="Baker D."/>
            <person name="Gharbi K."/>
            <person name="Hall N."/>
            <person name="Watson M."/>
            <person name="Adriaenssens E.M."/>
            <person name="Foster-Nyarko E."/>
            <person name="Jarju S."/>
            <person name="Secka A."/>
            <person name="Antonio M."/>
            <person name="Oren A."/>
            <person name="Chaudhuri R.R."/>
            <person name="La Ragione R."/>
            <person name="Hildebrand F."/>
            <person name="Pallen M.J."/>
        </authorList>
    </citation>
    <scope>NUCLEOTIDE SEQUENCE</scope>
    <source>
        <strain evidence="3">742</strain>
    </source>
</reference>
<dbReference type="InterPro" id="IPR003961">
    <property type="entry name" value="FN3_dom"/>
</dbReference>
<protein>
    <recommendedName>
        <fullName evidence="2">Fibronectin type-III domain-containing protein</fullName>
    </recommendedName>
</protein>
<reference evidence="3" key="2">
    <citation type="submission" date="2021-04" db="EMBL/GenBank/DDBJ databases">
        <authorList>
            <person name="Gilroy R."/>
        </authorList>
    </citation>
    <scope>NUCLEOTIDE SEQUENCE</scope>
    <source>
        <strain evidence="3">742</strain>
    </source>
</reference>
<evidence type="ECO:0000259" key="2">
    <source>
        <dbReference type="PROSITE" id="PS50853"/>
    </source>
</evidence>
<feature type="non-terminal residue" evidence="3">
    <location>
        <position position="370"/>
    </location>
</feature>
<dbReference type="Proteomes" id="UP000824178">
    <property type="component" value="Unassembled WGS sequence"/>
</dbReference>
<sequence>MATQLGAMAVGSIVKLNVDGVPTNFIVVNQGIPKNSPLYDASCNGTWLLMYDIYEKRPWHSLDDNDYGNSATNIYLNSTFLGLLDEDIQAAISQIRIPYHPGHDANVDINSGANGLPCKVFLLSGYEVGWTSDNEYFPEDGALLEYFLPGTSKDANIRRKAIFDGDFDYWGLRTPNSRNSNYVWYTIPDGSCTNGWSSTVYGVRPAFILPPSLFVDAGFAVTNLPPEAPASITVPELVKGGGDLPISWAAASDPDGDPMSYELERSTDAAEWAQIYKGEALRFTDRITKGWLSVQYRVRAVDSGNLSSGWTESETRTVDNNTAPAIECEHPGGGDLGEKAEPFAVNYTVTDPDGDPLTLTETVDGQTTRT</sequence>
<dbReference type="EMBL" id="JAHLFH010000114">
    <property type="protein sequence ID" value="MBU3819809.1"/>
    <property type="molecule type" value="Genomic_DNA"/>
</dbReference>
<feature type="domain" description="Fibronectin type-III" evidence="2">
    <location>
        <begin position="228"/>
        <end position="325"/>
    </location>
</feature>
<feature type="region of interest" description="Disordered" evidence="1">
    <location>
        <begin position="351"/>
        <end position="370"/>
    </location>
</feature>
<name>A0A9E2KK32_9FIRM</name>
<dbReference type="SUPFAM" id="SSF49265">
    <property type="entry name" value="Fibronectin type III"/>
    <property type="match status" value="1"/>
</dbReference>
<feature type="compositionally biased region" description="Polar residues" evidence="1">
    <location>
        <begin position="359"/>
        <end position="370"/>
    </location>
</feature>
<dbReference type="InterPro" id="IPR046240">
    <property type="entry name" value="DUF6273"/>
</dbReference>
<dbReference type="PROSITE" id="PS50853">
    <property type="entry name" value="FN3"/>
    <property type="match status" value="1"/>
</dbReference>
<dbReference type="InterPro" id="IPR013783">
    <property type="entry name" value="Ig-like_fold"/>
</dbReference>
<proteinExistence type="predicted"/>
<gene>
    <name evidence="3" type="ORF">H9864_05500</name>
</gene>
<dbReference type="AlphaFoldDB" id="A0A9E2KK32"/>
<dbReference type="Pfam" id="PF19789">
    <property type="entry name" value="DUF6273"/>
    <property type="match status" value="1"/>
</dbReference>
<evidence type="ECO:0000313" key="4">
    <source>
        <dbReference type="Proteomes" id="UP000824178"/>
    </source>
</evidence>
<organism evidence="3 4">
    <name type="scientific">Candidatus Faecalibacterium intestinavium</name>
    <dbReference type="NCBI Taxonomy" id="2838580"/>
    <lineage>
        <taxon>Bacteria</taxon>
        <taxon>Bacillati</taxon>
        <taxon>Bacillota</taxon>
        <taxon>Clostridia</taxon>
        <taxon>Eubacteriales</taxon>
        <taxon>Oscillospiraceae</taxon>
        <taxon>Faecalibacterium</taxon>
    </lineage>
</organism>
<dbReference type="Gene3D" id="2.60.40.10">
    <property type="entry name" value="Immunoglobulins"/>
    <property type="match status" value="1"/>
</dbReference>
<evidence type="ECO:0000256" key="1">
    <source>
        <dbReference type="SAM" id="MobiDB-lite"/>
    </source>
</evidence>
<dbReference type="InterPro" id="IPR036116">
    <property type="entry name" value="FN3_sf"/>
</dbReference>